<dbReference type="PANTHER" id="PTHR37841">
    <property type="entry name" value="GLR2918 PROTEIN"/>
    <property type="match status" value="1"/>
</dbReference>
<dbReference type="PANTHER" id="PTHR37841:SF1">
    <property type="entry name" value="DUF3298 DOMAIN-CONTAINING PROTEIN"/>
    <property type="match status" value="1"/>
</dbReference>
<dbReference type="EMBL" id="JASHIF010000009">
    <property type="protein sequence ID" value="MDI9859814.1"/>
    <property type="molecule type" value="Genomic_DNA"/>
</dbReference>
<evidence type="ECO:0000313" key="2">
    <source>
        <dbReference type="EMBL" id="MDI9859814.1"/>
    </source>
</evidence>
<dbReference type="RefSeq" id="WP_283344680.1">
    <property type="nucleotide sequence ID" value="NZ_JASHIF010000009.1"/>
</dbReference>
<keyword evidence="3" id="KW-1185">Reference proteome</keyword>
<keyword evidence="1" id="KW-0472">Membrane</keyword>
<protein>
    <submittedName>
        <fullName evidence="2">WG repeat-containing protein</fullName>
    </submittedName>
</protein>
<keyword evidence="1" id="KW-1133">Transmembrane helix</keyword>
<dbReference type="Pfam" id="PF14903">
    <property type="entry name" value="WG_beta_rep"/>
    <property type="match status" value="5"/>
</dbReference>
<feature type="transmembrane region" description="Helical" evidence="1">
    <location>
        <begin position="12"/>
        <end position="30"/>
    </location>
</feature>
<evidence type="ECO:0000256" key="1">
    <source>
        <dbReference type="SAM" id="Phobius"/>
    </source>
</evidence>
<reference evidence="2 3" key="1">
    <citation type="submission" date="2023-05" db="EMBL/GenBank/DDBJ databases">
        <title>Novel species of genus Flectobacillus isolated from stream in China.</title>
        <authorList>
            <person name="Lu H."/>
        </authorList>
    </citation>
    <scope>NUCLEOTIDE SEQUENCE [LARGE SCALE GENOMIC DNA]</scope>
    <source>
        <strain evidence="2 3">KCTC 42575</strain>
    </source>
</reference>
<dbReference type="Proteomes" id="UP001236507">
    <property type="component" value="Unassembled WGS sequence"/>
</dbReference>
<name>A0ABT6Y8B2_9BACT</name>
<dbReference type="InterPro" id="IPR032774">
    <property type="entry name" value="WG_beta_rep"/>
</dbReference>
<gene>
    <name evidence="2" type="ORF">QM524_11395</name>
</gene>
<comment type="caution">
    <text evidence="2">The sequence shown here is derived from an EMBL/GenBank/DDBJ whole genome shotgun (WGS) entry which is preliminary data.</text>
</comment>
<keyword evidence="1" id="KW-0812">Transmembrane</keyword>
<organism evidence="2 3">
    <name type="scientific">Flectobacillus roseus</name>
    <dbReference type="NCBI Taxonomy" id="502259"/>
    <lineage>
        <taxon>Bacteria</taxon>
        <taxon>Pseudomonadati</taxon>
        <taxon>Bacteroidota</taxon>
        <taxon>Cytophagia</taxon>
        <taxon>Cytophagales</taxon>
        <taxon>Flectobacillaceae</taxon>
        <taxon>Flectobacillus</taxon>
    </lineage>
</organism>
<accession>A0ABT6Y8B2</accession>
<proteinExistence type="predicted"/>
<evidence type="ECO:0000313" key="3">
    <source>
        <dbReference type="Proteomes" id="UP001236507"/>
    </source>
</evidence>
<sequence length="621" mass="68616">MKTYFVTQNSRFNTYPLSIFFTVLMVLFAITTEAQNKDGGKNANALMCFNNKSGVPLERTTDLDGKSIEAFPLNKLRSNVRYGFVENYREGMARIKKDQVWGFVNLCGEEYIPAQYEDAEPFNLGKALVKKYNWFFVDNNGVESDIFENVVSAKALSNGFSLVKIASGKYSIIDNSFDKTGTFLSPFYDEMTIISPTSLAVKLNNKWGIMKLGDKQPPVPTFDLIAPIGKDGLMKVKIGDKFGVATINGDILLKPEYGILTDADSQGFIKGIEENKQQVFNAQNLKVSKPFKAISDFDSRGLAIVQDDNNLLGIINKDFQVIINPQFNSIGSLGEFDLIPVSKVVDGKGVKFGFINLQGKEVIPLMYESVGKINKKGLLVVKEIVSCNLDAKGSKIGTCKADKVIDINGGIIVQPVTKYPDAGKISYAVTDSIMQNMNVIKTFRTEDKGKNAKIILVREDDFKVITPEPFESIQTTAQGQILFIKLDGLWGTLDISGKYITKCQFKSFSPSKEDYFLVQNAEGKFGYVDAKGKIQVNPEYQSLEPFSNGLAVASKGVNQVGLINKFNAKVAPCIFSTVSLDSGGNYDLTDSSQNKFKLNKQGDCLSNCAKFDEVRSKVNKE</sequence>